<comment type="subunit">
    <text evidence="4">Interacts with translational regulator CsrA and flagellin(s).</text>
</comment>
<comment type="subcellular location">
    <subcellularLocation>
        <location evidence="4">Cytoplasm</location>
    </subcellularLocation>
</comment>
<keyword evidence="2 4" id="KW-1005">Bacterial flagellum biogenesis</keyword>
<keyword evidence="5" id="KW-0282">Flagellum</keyword>
<evidence type="ECO:0000313" key="6">
    <source>
        <dbReference type="Proteomes" id="UP000739538"/>
    </source>
</evidence>
<protein>
    <recommendedName>
        <fullName evidence="4">Flagellar assembly factor FliW</fullName>
    </recommendedName>
</protein>
<dbReference type="HAMAP" id="MF_01185">
    <property type="entry name" value="FliW"/>
    <property type="match status" value="1"/>
</dbReference>
<dbReference type="GO" id="GO:0005737">
    <property type="term" value="C:cytoplasm"/>
    <property type="evidence" value="ECO:0007669"/>
    <property type="project" value="UniProtKB-SubCell"/>
</dbReference>
<reference evidence="5" key="1">
    <citation type="submission" date="2020-04" db="EMBL/GenBank/DDBJ databases">
        <authorList>
            <person name="Zhang T."/>
        </authorList>
    </citation>
    <scope>NUCLEOTIDE SEQUENCE</scope>
    <source>
        <strain evidence="5">HKST-UBA02</strain>
    </source>
</reference>
<dbReference type="PANTHER" id="PTHR39190:SF1">
    <property type="entry name" value="FLAGELLAR ASSEMBLY FACTOR FLIW"/>
    <property type="match status" value="1"/>
</dbReference>
<evidence type="ECO:0000256" key="4">
    <source>
        <dbReference type="HAMAP-Rule" id="MF_01185"/>
    </source>
</evidence>
<comment type="caution">
    <text evidence="5">The sequence shown here is derived from an EMBL/GenBank/DDBJ whole genome shotgun (WGS) entry which is preliminary data.</text>
</comment>
<dbReference type="InterPro" id="IPR024046">
    <property type="entry name" value="Flagellar_assmbl_FliW_dom_sf"/>
</dbReference>
<dbReference type="Gene3D" id="2.30.290.10">
    <property type="entry name" value="BH3618-like"/>
    <property type="match status" value="1"/>
</dbReference>
<dbReference type="PANTHER" id="PTHR39190">
    <property type="entry name" value="FLAGELLAR ASSEMBLY FACTOR FLIW"/>
    <property type="match status" value="1"/>
</dbReference>
<keyword evidence="5" id="KW-0966">Cell projection</keyword>
<dbReference type="AlphaFoldDB" id="A0A956SBH0"/>
<organism evidence="5 6">
    <name type="scientific">Eiseniibacteriota bacterium</name>
    <dbReference type="NCBI Taxonomy" id="2212470"/>
    <lineage>
        <taxon>Bacteria</taxon>
        <taxon>Candidatus Eiseniibacteriota</taxon>
    </lineage>
</organism>
<name>A0A956SBH0_UNCEI</name>
<keyword evidence="3 4" id="KW-0810">Translation regulation</keyword>
<comment type="function">
    <text evidence="4">Acts as an anti-CsrA protein, binds CsrA and prevents it from repressing translation of its target genes, one of which is flagellin. Binds to flagellin and participates in the assembly of the flagellum.</text>
</comment>
<dbReference type="InterPro" id="IPR003775">
    <property type="entry name" value="Flagellar_assembly_factor_FliW"/>
</dbReference>
<evidence type="ECO:0000256" key="3">
    <source>
        <dbReference type="ARBA" id="ARBA00022845"/>
    </source>
</evidence>
<evidence type="ECO:0000256" key="1">
    <source>
        <dbReference type="ARBA" id="ARBA00022490"/>
    </source>
</evidence>
<sequence>MTSAAKENGGPRSGAEVFLPDGLLGFEDLTRFTIVEDEGAQPFCRLQSQDDPEVMFIIVDPVIIYGNDYAVPLAESDRDILDLGPEDVVDTWVLVAPVEGPERFAANLKGPVVLNTRNRVAKQVVVYNPAYAFRHPIRMADTASDRARLKAQVYR</sequence>
<dbReference type="EMBL" id="JAGQHS010000004">
    <property type="protein sequence ID" value="MCA9754447.1"/>
    <property type="molecule type" value="Genomic_DNA"/>
</dbReference>
<accession>A0A956SBH0</accession>
<dbReference type="GO" id="GO:0006417">
    <property type="term" value="P:regulation of translation"/>
    <property type="evidence" value="ECO:0007669"/>
    <property type="project" value="UniProtKB-KW"/>
</dbReference>
<evidence type="ECO:0000313" key="5">
    <source>
        <dbReference type="EMBL" id="MCA9754447.1"/>
    </source>
</evidence>
<comment type="similarity">
    <text evidence="4">Belongs to the FliW family.</text>
</comment>
<keyword evidence="4" id="KW-0143">Chaperone</keyword>
<reference evidence="5" key="2">
    <citation type="journal article" date="2021" name="Microbiome">
        <title>Successional dynamics and alternative stable states in a saline activated sludge microbial community over 9 years.</title>
        <authorList>
            <person name="Wang Y."/>
            <person name="Ye J."/>
            <person name="Ju F."/>
            <person name="Liu L."/>
            <person name="Boyd J.A."/>
            <person name="Deng Y."/>
            <person name="Parks D.H."/>
            <person name="Jiang X."/>
            <person name="Yin X."/>
            <person name="Woodcroft B.J."/>
            <person name="Tyson G.W."/>
            <person name="Hugenholtz P."/>
            <person name="Polz M.F."/>
            <person name="Zhang T."/>
        </authorList>
    </citation>
    <scope>NUCLEOTIDE SEQUENCE</scope>
    <source>
        <strain evidence="5">HKST-UBA02</strain>
    </source>
</reference>
<dbReference type="GO" id="GO:0044780">
    <property type="term" value="P:bacterial-type flagellum assembly"/>
    <property type="evidence" value="ECO:0007669"/>
    <property type="project" value="UniProtKB-UniRule"/>
</dbReference>
<gene>
    <name evidence="4" type="primary">fliW</name>
    <name evidence="5" type="ORF">KDA27_01490</name>
</gene>
<evidence type="ECO:0000256" key="2">
    <source>
        <dbReference type="ARBA" id="ARBA00022795"/>
    </source>
</evidence>
<dbReference type="SUPFAM" id="SSF141457">
    <property type="entry name" value="BH3618-like"/>
    <property type="match status" value="1"/>
</dbReference>
<proteinExistence type="inferred from homology"/>
<dbReference type="Proteomes" id="UP000739538">
    <property type="component" value="Unassembled WGS sequence"/>
</dbReference>
<keyword evidence="5" id="KW-0969">Cilium</keyword>
<keyword evidence="1 4" id="KW-0963">Cytoplasm</keyword>
<dbReference type="Pfam" id="PF02623">
    <property type="entry name" value="FliW"/>
    <property type="match status" value="1"/>
</dbReference>